<organism evidence="3 4">
    <name type="scientific">Pseudocercospora fuligena</name>
    <dbReference type="NCBI Taxonomy" id="685502"/>
    <lineage>
        <taxon>Eukaryota</taxon>
        <taxon>Fungi</taxon>
        <taxon>Dikarya</taxon>
        <taxon>Ascomycota</taxon>
        <taxon>Pezizomycotina</taxon>
        <taxon>Dothideomycetes</taxon>
        <taxon>Dothideomycetidae</taxon>
        <taxon>Mycosphaerellales</taxon>
        <taxon>Mycosphaerellaceae</taxon>
        <taxon>Pseudocercospora</taxon>
    </lineage>
</organism>
<dbReference type="EMBL" id="JABCIY010000151">
    <property type="protein sequence ID" value="KAF7191959.1"/>
    <property type="molecule type" value="Genomic_DNA"/>
</dbReference>
<dbReference type="SUPFAM" id="SSF53474">
    <property type="entry name" value="alpha/beta-Hydrolases"/>
    <property type="match status" value="1"/>
</dbReference>
<name>A0A8H6RJ54_9PEZI</name>
<dbReference type="OrthoDB" id="3057168at2759"/>
<dbReference type="Pfam" id="PF09994">
    <property type="entry name" value="T6SS_Tle1-like_cat"/>
    <property type="match status" value="1"/>
</dbReference>
<dbReference type="PANTHER" id="PTHR33840">
    <property type="match status" value="1"/>
</dbReference>
<dbReference type="AlphaFoldDB" id="A0A8H6RJ54"/>
<dbReference type="PANTHER" id="PTHR33840:SF1">
    <property type="entry name" value="TLE1 PHOSPHOLIPASE DOMAIN-CONTAINING PROTEIN"/>
    <property type="match status" value="1"/>
</dbReference>
<keyword evidence="4" id="KW-1185">Reference proteome</keyword>
<evidence type="ECO:0000259" key="2">
    <source>
        <dbReference type="Pfam" id="PF09994"/>
    </source>
</evidence>
<evidence type="ECO:0000256" key="1">
    <source>
        <dbReference type="SAM" id="MobiDB-lite"/>
    </source>
</evidence>
<gene>
    <name evidence="3" type="ORF">HII31_06604</name>
</gene>
<dbReference type="InterPro" id="IPR018712">
    <property type="entry name" value="Tle1-like_cat"/>
</dbReference>
<feature type="compositionally biased region" description="Basic residues" evidence="1">
    <location>
        <begin position="490"/>
        <end position="500"/>
    </location>
</feature>
<dbReference type="InterPro" id="IPR029058">
    <property type="entry name" value="AB_hydrolase_fold"/>
</dbReference>
<proteinExistence type="predicted"/>
<comment type="caution">
    <text evidence="3">The sequence shown here is derived from an EMBL/GenBank/DDBJ whole genome shotgun (WGS) entry which is preliminary data.</text>
</comment>
<reference evidence="3" key="1">
    <citation type="submission" date="2020-04" db="EMBL/GenBank/DDBJ databases">
        <title>Draft genome resource of the tomato pathogen Pseudocercospora fuligena.</title>
        <authorList>
            <person name="Zaccaron A."/>
        </authorList>
    </citation>
    <scope>NUCLEOTIDE SEQUENCE</scope>
    <source>
        <strain evidence="3">PF001</strain>
    </source>
</reference>
<evidence type="ECO:0000313" key="4">
    <source>
        <dbReference type="Proteomes" id="UP000660729"/>
    </source>
</evidence>
<sequence length="550" mass="61678">MSRISAAESSLVPAQPAANTSRSRAIGPSRPGKRLVLCEDGSWLNSSSGSIRGSVHIPSNVTRISRAVKPLSSDGIPQIVNYHWGVGAGGGVTNKIAGISGHGLAEIVREGYQFIATNWLPGDEIFIFGFSRGAFSARSIAGLIGEVGILTNEGLPYLAEIFRDVQRKHDDDYVPKHPDLPFPNKPSALDPEYKYELQRRRMTHLNVPVKVVGVWETVGSLGTPKLGWLTRLGLQSKSMKEVTFYDTSLGNHIEYAFQALALDERRYAFPPTLWEKFEGNQTTLRQVWFPGAHSNVGGGYDDQQIATISLAWMMAQCQPFLDFDLEYAHDQMEDVEMYYERTDQKIRPWSFGKIFSGMEGVYALGGSKVRTPGRYTAIDPHNGRITNDPLMDTHEYIHPSVRSRIKLHGPGLDDRGDYDCKALQDWKLVVEWPEEPGAKRPSIFWKSRDRPPEGFEKVLPEAPLWQLEMELLHYDTETEKLVLSPAGVRQGRRKSQRRSSRAVSPVASPRDRDEFPPRSRGVSRSAASPRDRDEFVPRSRAVSRAGSKYR</sequence>
<dbReference type="Proteomes" id="UP000660729">
    <property type="component" value="Unassembled WGS sequence"/>
</dbReference>
<feature type="domain" description="T6SS Phospholipase effector Tle1-like catalytic" evidence="2">
    <location>
        <begin position="33"/>
        <end position="316"/>
    </location>
</feature>
<protein>
    <recommendedName>
        <fullName evidence="2">T6SS Phospholipase effector Tle1-like catalytic domain-containing protein</fullName>
    </recommendedName>
</protein>
<evidence type="ECO:0000313" key="3">
    <source>
        <dbReference type="EMBL" id="KAF7191959.1"/>
    </source>
</evidence>
<feature type="region of interest" description="Disordered" evidence="1">
    <location>
        <begin position="1"/>
        <end position="33"/>
    </location>
</feature>
<feature type="region of interest" description="Disordered" evidence="1">
    <location>
        <begin position="485"/>
        <end position="550"/>
    </location>
</feature>
<accession>A0A8H6RJ54</accession>